<dbReference type="InterPro" id="IPR001841">
    <property type="entry name" value="Znf_RING"/>
</dbReference>
<feature type="compositionally biased region" description="Polar residues" evidence="9">
    <location>
        <begin position="1"/>
        <end position="35"/>
    </location>
</feature>
<dbReference type="GO" id="GO:0008270">
    <property type="term" value="F:zinc ion binding"/>
    <property type="evidence" value="ECO:0007669"/>
    <property type="project" value="UniProtKB-KW"/>
</dbReference>
<proteinExistence type="predicted"/>
<evidence type="ECO:0000256" key="8">
    <source>
        <dbReference type="PROSITE-ProRule" id="PRU00175"/>
    </source>
</evidence>
<dbReference type="OrthoDB" id="8062037at2759"/>
<keyword evidence="7" id="KW-0862">Zinc</keyword>
<keyword evidence="12" id="KW-1185">Reference proteome</keyword>
<dbReference type="EC" id="2.3.2.27" evidence="2"/>
<evidence type="ECO:0000256" key="3">
    <source>
        <dbReference type="ARBA" id="ARBA00022679"/>
    </source>
</evidence>
<dbReference type="GO" id="GO:0006511">
    <property type="term" value="P:ubiquitin-dependent protein catabolic process"/>
    <property type="evidence" value="ECO:0007669"/>
    <property type="project" value="TreeGrafter"/>
</dbReference>
<keyword evidence="4" id="KW-0479">Metal-binding</keyword>
<dbReference type="InterPro" id="IPR011016">
    <property type="entry name" value="Znf_RING-CH"/>
</dbReference>
<dbReference type="InterPro" id="IPR013083">
    <property type="entry name" value="Znf_RING/FYVE/PHD"/>
</dbReference>
<evidence type="ECO:0000256" key="6">
    <source>
        <dbReference type="ARBA" id="ARBA00022786"/>
    </source>
</evidence>
<dbReference type="Gene3D" id="3.30.40.10">
    <property type="entry name" value="Zinc/RING finger domain, C3HC4 (zinc finger)"/>
    <property type="match status" value="1"/>
</dbReference>
<evidence type="ECO:0000259" key="10">
    <source>
        <dbReference type="PROSITE" id="PS50089"/>
    </source>
</evidence>
<dbReference type="SMART" id="SM00184">
    <property type="entry name" value="RING"/>
    <property type="match status" value="1"/>
</dbReference>
<dbReference type="AlphaFoldDB" id="A0A1E3Q4W5"/>
<dbReference type="EMBL" id="KV454295">
    <property type="protein sequence ID" value="ODQ72749.1"/>
    <property type="molecule type" value="Genomic_DNA"/>
</dbReference>
<dbReference type="GO" id="GO:0005634">
    <property type="term" value="C:nucleus"/>
    <property type="evidence" value="ECO:0007669"/>
    <property type="project" value="TreeGrafter"/>
</dbReference>
<feature type="compositionally biased region" description="Basic and acidic residues" evidence="9">
    <location>
        <begin position="137"/>
        <end position="146"/>
    </location>
</feature>
<evidence type="ECO:0000256" key="1">
    <source>
        <dbReference type="ARBA" id="ARBA00000900"/>
    </source>
</evidence>
<feature type="compositionally biased region" description="Acidic residues" evidence="9">
    <location>
        <begin position="94"/>
        <end position="116"/>
    </location>
</feature>
<evidence type="ECO:0000256" key="9">
    <source>
        <dbReference type="SAM" id="MobiDB-lite"/>
    </source>
</evidence>
<dbReference type="GO" id="GO:0061630">
    <property type="term" value="F:ubiquitin protein ligase activity"/>
    <property type="evidence" value="ECO:0007669"/>
    <property type="project" value="UniProtKB-EC"/>
</dbReference>
<evidence type="ECO:0000256" key="7">
    <source>
        <dbReference type="ARBA" id="ARBA00022833"/>
    </source>
</evidence>
<evidence type="ECO:0000256" key="2">
    <source>
        <dbReference type="ARBA" id="ARBA00012483"/>
    </source>
</evidence>
<comment type="catalytic activity">
    <reaction evidence="1">
        <text>S-ubiquitinyl-[E2 ubiquitin-conjugating enzyme]-L-cysteine + [acceptor protein]-L-lysine = [E2 ubiquitin-conjugating enzyme]-L-cysteine + N(6)-ubiquitinyl-[acceptor protein]-L-lysine.</text>
        <dbReference type="EC" id="2.3.2.27"/>
    </reaction>
</comment>
<dbReference type="InterPro" id="IPR051834">
    <property type="entry name" value="RING_finger_E3_ligase"/>
</dbReference>
<protein>
    <recommendedName>
        <fullName evidence="2">RING-type E3 ubiquitin transferase</fullName>
        <ecNumber evidence="2">2.3.2.27</ecNumber>
    </recommendedName>
</protein>
<dbReference type="SUPFAM" id="SSF57850">
    <property type="entry name" value="RING/U-box"/>
    <property type="match status" value="1"/>
</dbReference>
<dbReference type="PROSITE" id="PS50089">
    <property type="entry name" value="ZF_RING_2"/>
    <property type="match status" value="1"/>
</dbReference>
<feature type="region of interest" description="Disordered" evidence="9">
    <location>
        <begin position="94"/>
        <end position="147"/>
    </location>
</feature>
<sequence length="413" mass="44995">MASNSDRSYGNDGQSMNGGDSADQSTADAWSSVYNAQHEHQSQSNPNLQPDQNEQGQEVLFMCHGCYNEFRAIPNSEFPVLCPRCNSDFCEIIDDPEDDPRDMIETTDDEDEDDADYYFHSRNPLPDMPFTSFGASDETRSERERQNTANVMNFVQLLSTIMHEGQQNAGTTAGGSARSTTGRAIATEDGGSNHPLFGSTMGPFNFTVNFGAPPGAPRSAHDEAADANLNNISPMEQLANFLQQTFRGIGVEPHLGNTQAAQGINGQLPDLTSQLIGRIFNVSGNPSDYVFSNRQLDQIITQIMEQTAPSNAPPPATEGNISALPTEILTPGLHEQSSDCAICKDQYETNETVTLLPCKHFFHPACIKHWLSISDSCPICRHSITVKTPSPETADPEQPRSAPLGPDPEPVDD</sequence>
<reference evidence="11 12" key="1">
    <citation type="journal article" date="2016" name="Proc. Natl. Acad. Sci. U.S.A.">
        <title>Comparative genomics of biotechnologically important yeasts.</title>
        <authorList>
            <person name="Riley R."/>
            <person name="Haridas S."/>
            <person name="Wolfe K.H."/>
            <person name="Lopes M.R."/>
            <person name="Hittinger C.T."/>
            <person name="Goeker M."/>
            <person name="Salamov A.A."/>
            <person name="Wisecaver J.H."/>
            <person name="Long T.M."/>
            <person name="Calvey C.H."/>
            <person name="Aerts A.L."/>
            <person name="Barry K.W."/>
            <person name="Choi C."/>
            <person name="Clum A."/>
            <person name="Coughlan A.Y."/>
            <person name="Deshpande S."/>
            <person name="Douglass A.P."/>
            <person name="Hanson S.J."/>
            <person name="Klenk H.-P."/>
            <person name="LaButti K.M."/>
            <person name="Lapidus A."/>
            <person name="Lindquist E.A."/>
            <person name="Lipzen A.M."/>
            <person name="Meier-Kolthoff J.P."/>
            <person name="Ohm R.A."/>
            <person name="Otillar R.P."/>
            <person name="Pangilinan J.L."/>
            <person name="Peng Y."/>
            <person name="Rokas A."/>
            <person name="Rosa C.A."/>
            <person name="Scheuner C."/>
            <person name="Sibirny A.A."/>
            <person name="Slot J.C."/>
            <person name="Stielow J.B."/>
            <person name="Sun H."/>
            <person name="Kurtzman C.P."/>
            <person name="Blackwell M."/>
            <person name="Grigoriev I.V."/>
            <person name="Jeffries T.W."/>
        </authorList>
    </citation>
    <scope>NUCLEOTIDE SEQUENCE [LARGE SCALE GENOMIC DNA]</scope>
    <source>
        <strain evidence="11 12">NRRL Y-11557</strain>
    </source>
</reference>
<accession>A0A1E3Q4W5</accession>
<dbReference type="FunFam" id="3.30.40.10:FF:000127">
    <property type="entry name" value="E3 ubiquitin-protein ligase RNF181"/>
    <property type="match status" value="1"/>
</dbReference>
<dbReference type="SMART" id="SM00744">
    <property type="entry name" value="RINGv"/>
    <property type="match status" value="1"/>
</dbReference>
<feature type="domain" description="RING-type" evidence="10">
    <location>
        <begin position="340"/>
        <end position="381"/>
    </location>
</feature>
<dbReference type="PANTHER" id="PTHR45931:SF3">
    <property type="entry name" value="RING ZINC FINGER-CONTAINING PROTEIN"/>
    <property type="match status" value="1"/>
</dbReference>
<feature type="region of interest" description="Disordered" evidence="9">
    <location>
        <begin position="1"/>
        <end position="52"/>
    </location>
</feature>
<dbReference type="Pfam" id="PF13639">
    <property type="entry name" value="zf-RING_2"/>
    <property type="match status" value="1"/>
</dbReference>
<dbReference type="PANTHER" id="PTHR45931">
    <property type="entry name" value="SI:CH211-59O9.10"/>
    <property type="match status" value="1"/>
</dbReference>
<evidence type="ECO:0000313" key="12">
    <source>
        <dbReference type="Proteomes" id="UP000094385"/>
    </source>
</evidence>
<dbReference type="STRING" id="675824.A0A1E3Q4W5"/>
<name>A0A1E3Q4W5_LIPST</name>
<keyword evidence="6" id="KW-0833">Ubl conjugation pathway</keyword>
<keyword evidence="5 8" id="KW-0863">Zinc-finger</keyword>
<dbReference type="Proteomes" id="UP000094385">
    <property type="component" value="Unassembled WGS sequence"/>
</dbReference>
<keyword evidence="3" id="KW-0808">Transferase</keyword>
<feature type="compositionally biased region" description="Polar residues" evidence="9">
    <location>
        <begin position="42"/>
        <end position="52"/>
    </location>
</feature>
<organism evidence="11 12">
    <name type="scientific">Lipomyces starkeyi NRRL Y-11557</name>
    <dbReference type="NCBI Taxonomy" id="675824"/>
    <lineage>
        <taxon>Eukaryota</taxon>
        <taxon>Fungi</taxon>
        <taxon>Dikarya</taxon>
        <taxon>Ascomycota</taxon>
        <taxon>Saccharomycotina</taxon>
        <taxon>Lipomycetes</taxon>
        <taxon>Lipomycetales</taxon>
        <taxon>Lipomycetaceae</taxon>
        <taxon>Lipomyces</taxon>
    </lineage>
</organism>
<evidence type="ECO:0000313" key="11">
    <source>
        <dbReference type="EMBL" id="ODQ72749.1"/>
    </source>
</evidence>
<gene>
    <name evidence="11" type="ORF">LIPSTDRAFT_4122</name>
</gene>
<evidence type="ECO:0000256" key="4">
    <source>
        <dbReference type="ARBA" id="ARBA00022723"/>
    </source>
</evidence>
<feature type="region of interest" description="Disordered" evidence="9">
    <location>
        <begin position="387"/>
        <end position="413"/>
    </location>
</feature>
<evidence type="ECO:0000256" key="5">
    <source>
        <dbReference type="ARBA" id="ARBA00022771"/>
    </source>
</evidence>
<dbReference type="GO" id="GO:0016567">
    <property type="term" value="P:protein ubiquitination"/>
    <property type="evidence" value="ECO:0007669"/>
    <property type="project" value="UniProtKB-ARBA"/>
</dbReference>